<dbReference type="AlphaFoldDB" id="A0A1C4AKR0"/>
<feature type="transmembrane region" description="Helical" evidence="1">
    <location>
        <begin position="45"/>
        <end position="65"/>
    </location>
</feature>
<dbReference type="OrthoDB" id="7062456at2"/>
<dbReference type="Proteomes" id="UP000199670">
    <property type="component" value="Unassembled WGS sequence"/>
</dbReference>
<name>A0A1C4AKR0_9GAMM</name>
<dbReference type="PANTHER" id="PTHR39174:SF1">
    <property type="entry name" value="INNER MEMBRANE PROTEIN"/>
    <property type="match status" value="1"/>
</dbReference>
<keyword evidence="1" id="KW-1133">Transmembrane helix</keyword>
<evidence type="ECO:0000256" key="1">
    <source>
        <dbReference type="SAM" id="Phobius"/>
    </source>
</evidence>
<dbReference type="InterPro" id="IPR010398">
    <property type="entry name" value="DUF997"/>
</dbReference>
<dbReference type="STRING" id="1798182.GA0061081_10320"/>
<evidence type="ECO:0000313" key="2">
    <source>
        <dbReference type="EMBL" id="SCB95150.1"/>
    </source>
</evidence>
<sequence>MDARYLQANKEAKLSLLLTFIYLLGWIVCAYCVSDKIGFLGLPLWFELSCIMVPLGFILLCWVIVKFQFKNMLLEQTK</sequence>
<dbReference type="PANTHER" id="PTHR39174">
    <property type="entry name" value="INNER MEMBRANE PROTEIN-RELATED"/>
    <property type="match status" value="1"/>
</dbReference>
<protein>
    <submittedName>
        <fullName evidence="2">Uncharacterized membrane protein YhdT</fullName>
    </submittedName>
</protein>
<evidence type="ECO:0000313" key="3">
    <source>
        <dbReference type="Proteomes" id="UP000199670"/>
    </source>
</evidence>
<keyword evidence="1" id="KW-0472">Membrane</keyword>
<keyword evidence="1" id="KW-0812">Transmembrane</keyword>
<dbReference type="RefSeq" id="WP_091347295.1">
    <property type="nucleotide sequence ID" value="NZ_FMAQ01000003.1"/>
</dbReference>
<proteinExistence type="predicted"/>
<reference evidence="3" key="1">
    <citation type="submission" date="2016-08" db="EMBL/GenBank/DDBJ databases">
        <authorList>
            <person name="Varghese N."/>
            <person name="Submissions Spin"/>
        </authorList>
    </citation>
    <scope>NUCLEOTIDE SEQUENCE [LARGE SCALE GENOMIC DNA]</scope>
    <source>
        <strain evidence="3">R-53248</strain>
    </source>
</reference>
<accession>A0A1C4AKR0</accession>
<dbReference type="EMBL" id="FMAQ01000003">
    <property type="protein sequence ID" value="SCB95150.1"/>
    <property type="molecule type" value="Genomic_DNA"/>
</dbReference>
<gene>
    <name evidence="2" type="ORF">GA0061081_10320</name>
</gene>
<dbReference type="Pfam" id="PF06196">
    <property type="entry name" value="DUF997"/>
    <property type="match status" value="1"/>
</dbReference>
<dbReference type="NCBIfam" id="NF007918">
    <property type="entry name" value="PRK10633.1"/>
    <property type="match status" value="1"/>
</dbReference>
<organism evidence="2 3">
    <name type="scientific">Gilliamella bombicola</name>
    <dbReference type="NCBI Taxonomy" id="1798182"/>
    <lineage>
        <taxon>Bacteria</taxon>
        <taxon>Pseudomonadati</taxon>
        <taxon>Pseudomonadota</taxon>
        <taxon>Gammaproteobacteria</taxon>
        <taxon>Orbales</taxon>
        <taxon>Orbaceae</taxon>
        <taxon>Gilliamella</taxon>
    </lineage>
</organism>
<feature type="transmembrane region" description="Helical" evidence="1">
    <location>
        <begin position="12"/>
        <end position="33"/>
    </location>
</feature>
<keyword evidence="3" id="KW-1185">Reference proteome</keyword>